<dbReference type="EMBL" id="CP001800">
    <property type="protein sequence ID" value="ACX90980.1"/>
    <property type="molecule type" value="Genomic_DNA"/>
</dbReference>
<organism evidence="1">
    <name type="scientific">Saccharolobus solfataricus (strain 98/2)</name>
    <name type="common">Sulfolobus solfataricus</name>
    <dbReference type="NCBI Taxonomy" id="555311"/>
    <lineage>
        <taxon>Archaea</taxon>
        <taxon>Thermoproteota</taxon>
        <taxon>Thermoprotei</taxon>
        <taxon>Sulfolobales</taxon>
        <taxon>Sulfolobaceae</taxon>
        <taxon>Saccharolobus</taxon>
    </lineage>
</organism>
<sequence>MGLLNLVVNVALGVTEVVSDGDLNKAISFVHLIYSTASASY</sequence>
<dbReference type="KEGG" id="sol:Ssol_0719"/>
<protein>
    <submittedName>
        <fullName evidence="1">Uncharacterized protein</fullName>
    </submittedName>
</protein>
<dbReference type="AlphaFoldDB" id="D0KQB5"/>
<accession>D0KQB5</accession>
<dbReference type="GeneID" id="79514387"/>
<evidence type="ECO:0000313" key="1">
    <source>
        <dbReference type="EMBL" id="ACX90980.1"/>
    </source>
</evidence>
<proteinExistence type="predicted"/>
<dbReference type="RefSeq" id="WP_009993268.1">
    <property type="nucleotide sequence ID" value="NZ_ACUK01000488.1"/>
</dbReference>
<gene>
    <name evidence="1" type="ordered locus">Ssol_0719</name>
</gene>
<reference evidence="1" key="1">
    <citation type="submission" date="2009-10" db="EMBL/GenBank/DDBJ databases">
        <title>Complete sequence of Sulfolobus solfataricus 98/2.</title>
        <authorList>
            <consortium name="US DOE Joint Genome Institute"/>
            <person name="Lucas S."/>
            <person name="Copeland A."/>
            <person name="Lapidus A."/>
            <person name="Glavina del Rio T."/>
            <person name="Tice H."/>
            <person name="Bruce D."/>
            <person name="Goodwin L."/>
            <person name="Pitluck S."/>
            <person name="Munk A.C."/>
            <person name="Brettin T."/>
            <person name="Detter J.C."/>
            <person name="Han C."/>
            <person name="Tapia R."/>
            <person name="Larimer F."/>
            <person name="Land M."/>
            <person name="Hauser L."/>
            <person name="Kyrpides N."/>
            <person name="Ovchinnikova G."/>
            <person name="Mead D."/>
        </authorList>
    </citation>
    <scope>NUCLEOTIDE SEQUENCE [LARGE SCALE GENOMIC DNA]</scope>
    <source>
        <strain evidence="1">98/2</strain>
    </source>
</reference>
<name>D0KQB5_SACS9</name>
<dbReference type="HOGENOM" id="CLU_3264006_0_0_2"/>